<reference evidence="3" key="1">
    <citation type="submission" date="2023-01" db="EMBL/GenBank/DDBJ databases">
        <title>Exophiala dermititidis isolated from Cystic Fibrosis Patient.</title>
        <authorList>
            <person name="Kurbessoian T."/>
            <person name="Crocker A."/>
            <person name="Murante D."/>
            <person name="Hogan D.A."/>
            <person name="Stajich J.E."/>
        </authorList>
    </citation>
    <scope>NUCLEOTIDE SEQUENCE</scope>
    <source>
        <strain evidence="3">Ex8</strain>
    </source>
</reference>
<dbReference type="InterPro" id="IPR036361">
    <property type="entry name" value="SAP_dom_sf"/>
</dbReference>
<name>A0AAN6ES61_EXODE</name>
<comment type="caution">
    <text evidence="3">The sequence shown here is derived from an EMBL/GenBank/DDBJ whole genome shotgun (WGS) entry which is preliminary data.</text>
</comment>
<dbReference type="Proteomes" id="UP001161757">
    <property type="component" value="Unassembled WGS sequence"/>
</dbReference>
<dbReference type="PROSITE" id="PS50800">
    <property type="entry name" value="SAP"/>
    <property type="match status" value="1"/>
</dbReference>
<dbReference type="InterPro" id="IPR003034">
    <property type="entry name" value="SAP_dom"/>
</dbReference>
<dbReference type="SMART" id="SM00513">
    <property type="entry name" value="SAP"/>
    <property type="match status" value="1"/>
</dbReference>
<dbReference type="EMBL" id="JAJGCB010000010">
    <property type="protein sequence ID" value="KAJ8990577.1"/>
    <property type="molecule type" value="Genomic_DNA"/>
</dbReference>
<evidence type="ECO:0000259" key="2">
    <source>
        <dbReference type="PROSITE" id="PS50800"/>
    </source>
</evidence>
<dbReference type="SUPFAM" id="SSF68906">
    <property type="entry name" value="SAP domain"/>
    <property type="match status" value="1"/>
</dbReference>
<proteinExistence type="predicted"/>
<evidence type="ECO:0000313" key="3">
    <source>
        <dbReference type="EMBL" id="KAJ8990577.1"/>
    </source>
</evidence>
<feature type="domain" description="SAP" evidence="2">
    <location>
        <begin position="180"/>
        <end position="214"/>
    </location>
</feature>
<accession>A0AAN6ES61</accession>
<sequence>MRGRLKRDSRQRALACSELHLNHWHCTAQQSQQLLDTLPTSITIHRSYQPTLTQSSLRPVYRHYSSRSPPFFVCFIPTSAFIYRLPPLRRGSPSYVPAAGLHRPQHLSHHSLKSTPLNLPLPALPILNQSITMAAPRASSFKALRNLQRAAGSGPAKRGLHITGVHASPRPIDPTHKTTYMPWNLQDLRQECQKRALSASGTKHELIDRLAGHDSLQARAFSIAIKRIAIEQTKKPVSGPSETAPQRHFNTSRALKAVHDNSTIDFAYLPRLYDEPYGPSPAAIRVPILPDINSESAEAVLDKYPELDAAAGGYQDTQGHDTVMKPEIVAVDDALGSPASALSDVHDGHHATEMSVEQLTALTETVGKSARQFVDMVKDKDEATIRKIWTGFLDDLFGGPQKGAKA</sequence>
<feature type="region of interest" description="Disordered" evidence="1">
    <location>
        <begin position="153"/>
        <end position="175"/>
    </location>
</feature>
<protein>
    <recommendedName>
        <fullName evidence="2">SAP domain-containing protein</fullName>
    </recommendedName>
</protein>
<evidence type="ECO:0000313" key="4">
    <source>
        <dbReference type="Proteomes" id="UP001161757"/>
    </source>
</evidence>
<dbReference type="AlphaFoldDB" id="A0AAN6ES61"/>
<evidence type="ECO:0000256" key="1">
    <source>
        <dbReference type="SAM" id="MobiDB-lite"/>
    </source>
</evidence>
<gene>
    <name evidence="3" type="ORF">HRR80_005355</name>
</gene>
<organism evidence="3 4">
    <name type="scientific">Exophiala dermatitidis</name>
    <name type="common">Black yeast-like fungus</name>
    <name type="synonym">Wangiella dermatitidis</name>
    <dbReference type="NCBI Taxonomy" id="5970"/>
    <lineage>
        <taxon>Eukaryota</taxon>
        <taxon>Fungi</taxon>
        <taxon>Dikarya</taxon>
        <taxon>Ascomycota</taxon>
        <taxon>Pezizomycotina</taxon>
        <taxon>Eurotiomycetes</taxon>
        <taxon>Chaetothyriomycetidae</taxon>
        <taxon>Chaetothyriales</taxon>
        <taxon>Herpotrichiellaceae</taxon>
        <taxon>Exophiala</taxon>
    </lineage>
</organism>
<dbReference type="Pfam" id="PF02037">
    <property type="entry name" value="SAP"/>
    <property type="match status" value="1"/>
</dbReference>
<dbReference type="Gene3D" id="1.10.720.30">
    <property type="entry name" value="SAP domain"/>
    <property type="match status" value="1"/>
</dbReference>